<name>A0AAW1FTT1_ZOAVI</name>
<dbReference type="AlphaFoldDB" id="A0AAW1FTT1"/>
<sequence length="88" mass="9446">MLAVKKESSCFLADTLPVLINAVIHKQRVTHTFRLLENMVPRLWVLIPPRIGTTLRAGSAGETKETSIIHRGGVTGLACPAIGGSRGD</sequence>
<reference evidence="1 2" key="1">
    <citation type="journal article" date="2024" name="Genome Biol. Evol.">
        <title>Chromosome-level genome assembly of the viviparous eelpout Zoarces viviparus.</title>
        <authorList>
            <person name="Fuhrmann N."/>
            <person name="Brasseur M.V."/>
            <person name="Bakowski C.E."/>
            <person name="Podsiadlowski L."/>
            <person name="Prost S."/>
            <person name="Krehenwinkel H."/>
            <person name="Mayer C."/>
        </authorList>
    </citation>
    <scope>NUCLEOTIDE SEQUENCE [LARGE SCALE GENOMIC DNA]</scope>
    <source>
        <strain evidence="1">NO-MEL_2022_Ind0_liver</strain>
    </source>
</reference>
<keyword evidence="2" id="KW-1185">Reference proteome</keyword>
<protein>
    <submittedName>
        <fullName evidence="1">Uncharacterized protein</fullName>
    </submittedName>
</protein>
<evidence type="ECO:0000313" key="1">
    <source>
        <dbReference type="EMBL" id="KAK9537713.1"/>
    </source>
</evidence>
<evidence type="ECO:0000313" key="2">
    <source>
        <dbReference type="Proteomes" id="UP001488805"/>
    </source>
</evidence>
<gene>
    <name evidence="1" type="ORF">VZT92_005301</name>
</gene>
<comment type="caution">
    <text evidence="1">The sequence shown here is derived from an EMBL/GenBank/DDBJ whole genome shotgun (WGS) entry which is preliminary data.</text>
</comment>
<dbReference type="Proteomes" id="UP001488805">
    <property type="component" value="Unassembled WGS sequence"/>
</dbReference>
<proteinExistence type="predicted"/>
<dbReference type="EMBL" id="JBCEZU010000034">
    <property type="protein sequence ID" value="KAK9537713.1"/>
    <property type="molecule type" value="Genomic_DNA"/>
</dbReference>
<accession>A0AAW1FTT1</accession>
<organism evidence="1 2">
    <name type="scientific">Zoarces viviparus</name>
    <name type="common">Viviparous eelpout</name>
    <name type="synonym">Blennius viviparus</name>
    <dbReference type="NCBI Taxonomy" id="48416"/>
    <lineage>
        <taxon>Eukaryota</taxon>
        <taxon>Metazoa</taxon>
        <taxon>Chordata</taxon>
        <taxon>Craniata</taxon>
        <taxon>Vertebrata</taxon>
        <taxon>Euteleostomi</taxon>
        <taxon>Actinopterygii</taxon>
        <taxon>Neopterygii</taxon>
        <taxon>Teleostei</taxon>
        <taxon>Neoteleostei</taxon>
        <taxon>Acanthomorphata</taxon>
        <taxon>Eupercaria</taxon>
        <taxon>Perciformes</taxon>
        <taxon>Cottioidei</taxon>
        <taxon>Zoarcales</taxon>
        <taxon>Zoarcidae</taxon>
        <taxon>Zoarcinae</taxon>
        <taxon>Zoarces</taxon>
    </lineage>
</organism>